<keyword evidence="5 7" id="KW-1133">Transmembrane helix</keyword>
<feature type="domain" description="ABC transporter" evidence="8">
    <location>
        <begin position="344"/>
        <end position="579"/>
    </location>
</feature>
<feature type="transmembrane region" description="Helical" evidence="7">
    <location>
        <begin position="279"/>
        <end position="297"/>
    </location>
</feature>
<evidence type="ECO:0000259" key="8">
    <source>
        <dbReference type="PROSITE" id="PS50893"/>
    </source>
</evidence>
<keyword evidence="4 10" id="KW-0067">ATP-binding</keyword>
<feature type="domain" description="ABC transmembrane type-1" evidence="9">
    <location>
        <begin position="18"/>
        <end position="311"/>
    </location>
</feature>
<dbReference type="InterPro" id="IPR003439">
    <property type="entry name" value="ABC_transporter-like_ATP-bd"/>
</dbReference>
<dbReference type="PANTHER" id="PTHR43394:SF1">
    <property type="entry name" value="ATP-BINDING CASSETTE SUB-FAMILY B MEMBER 10, MITOCHONDRIAL"/>
    <property type="match status" value="1"/>
</dbReference>
<dbReference type="Gene3D" id="1.20.1560.10">
    <property type="entry name" value="ABC transporter type 1, transmembrane domain"/>
    <property type="match status" value="1"/>
</dbReference>
<dbReference type="CDD" id="cd18565">
    <property type="entry name" value="ABC_6TM_exporter_like"/>
    <property type="match status" value="1"/>
</dbReference>
<feature type="transmembrane region" description="Helical" evidence="7">
    <location>
        <begin position="147"/>
        <end position="164"/>
    </location>
</feature>
<evidence type="ECO:0000313" key="10">
    <source>
        <dbReference type="EMBL" id="TDR22599.1"/>
    </source>
</evidence>
<dbReference type="GO" id="GO:0015421">
    <property type="term" value="F:ABC-type oligopeptide transporter activity"/>
    <property type="evidence" value="ECO:0007669"/>
    <property type="project" value="TreeGrafter"/>
</dbReference>
<dbReference type="GO" id="GO:0005524">
    <property type="term" value="F:ATP binding"/>
    <property type="evidence" value="ECO:0007669"/>
    <property type="project" value="UniProtKB-KW"/>
</dbReference>
<evidence type="ECO:0000259" key="9">
    <source>
        <dbReference type="PROSITE" id="PS50929"/>
    </source>
</evidence>
<dbReference type="Pfam" id="PF00664">
    <property type="entry name" value="ABC_membrane"/>
    <property type="match status" value="1"/>
</dbReference>
<dbReference type="SUPFAM" id="SSF52540">
    <property type="entry name" value="P-loop containing nucleoside triphosphate hydrolases"/>
    <property type="match status" value="1"/>
</dbReference>
<dbReference type="PROSITE" id="PS50893">
    <property type="entry name" value="ABC_TRANSPORTER_2"/>
    <property type="match status" value="1"/>
</dbReference>
<dbReference type="Gene3D" id="3.40.50.300">
    <property type="entry name" value="P-loop containing nucleotide triphosphate hydrolases"/>
    <property type="match status" value="1"/>
</dbReference>
<dbReference type="GO" id="GO:0005886">
    <property type="term" value="C:plasma membrane"/>
    <property type="evidence" value="ECO:0007669"/>
    <property type="project" value="UniProtKB-SubCell"/>
</dbReference>
<keyword evidence="6 7" id="KW-0472">Membrane</keyword>
<sequence length="584" mass="64678">MTLFKVLSYGKGFKGQAIWASVCSIVNKLFDIAPEILIGIAIDVVINQEDSFVANLGVVDPKEQLYLLGFLTFLIWAGESIFQYLYMKNWRELAQKIQHRFRVDCYGHIQQMDMRFFEDQSTGRLTSILNDDVNQLERFLNIGANDILQVVTSVVAVGAVFFLISTKLALLAFSPIPVIILGAFYFQRKAEPRYAEVREKAGQIASAINTNIAGVATIKSFTKERHEKKRISAISDEYVMANESAIKISSAFTPVIRMAILTGFLATFIVGGLDTLNGDLAVGAYGVLVFLTQRLLWPFRDLANTMDLYERGMASARRILGLLDEPIHIKDHAQAENIDLSGNIEMEDVTFKYESQTSAALKQINLTIKAGETHAFVGQTGSGKSTVIKLLMRYYHAQQGQVKMDGVLIENINIVSLRSQIGLVSQATFLFNASIFDNIQYGNEQATEAEVLKAAKLAEAHEFIVKLDQGYQTTVGESGVKLSGGQIQRIALARALLKNPPILILDEATSAVDNETEAAIQRSLKKIADGRTIILIAHRLSTVVHADQIHVLENGEFIESGSHETLLKNQGRYHQLWSIQTGGV</sequence>
<evidence type="ECO:0000256" key="5">
    <source>
        <dbReference type="ARBA" id="ARBA00022989"/>
    </source>
</evidence>
<evidence type="ECO:0000256" key="3">
    <source>
        <dbReference type="ARBA" id="ARBA00022741"/>
    </source>
</evidence>
<proteinExistence type="predicted"/>
<dbReference type="SUPFAM" id="SSF90123">
    <property type="entry name" value="ABC transporter transmembrane region"/>
    <property type="match status" value="1"/>
</dbReference>
<keyword evidence="2 7" id="KW-0812">Transmembrane</keyword>
<dbReference type="OrthoDB" id="9806127at2"/>
<evidence type="ECO:0000313" key="11">
    <source>
        <dbReference type="Proteomes" id="UP000295724"/>
    </source>
</evidence>
<dbReference type="Pfam" id="PF00005">
    <property type="entry name" value="ABC_tran"/>
    <property type="match status" value="1"/>
</dbReference>
<dbReference type="Proteomes" id="UP000295724">
    <property type="component" value="Unassembled WGS sequence"/>
</dbReference>
<evidence type="ECO:0000256" key="7">
    <source>
        <dbReference type="SAM" id="Phobius"/>
    </source>
</evidence>
<dbReference type="RefSeq" id="WP_099019229.1">
    <property type="nucleotide sequence ID" value="NZ_NIHB01000002.1"/>
</dbReference>
<dbReference type="PROSITE" id="PS00211">
    <property type="entry name" value="ABC_TRANSPORTER_1"/>
    <property type="match status" value="1"/>
</dbReference>
<comment type="caution">
    <text evidence="10">The sequence shown here is derived from an EMBL/GenBank/DDBJ whole genome shotgun (WGS) entry which is preliminary data.</text>
</comment>
<name>A0A4R6XVL3_9GAMM</name>
<dbReference type="EMBL" id="SNZB01000002">
    <property type="protein sequence ID" value="TDR22599.1"/>
    <property type="molecule type" value="Genomic_DNA"/>
</dbReference>
<dbReference type="PROSITE" id="PS50929">
    <property type="entry name" value="ABC_TM1F"/>
    <property type="match status" value="1"/>
</dbReference>
<dbReference type="InterPro" id="IPR011527">
    <property type="entry name" value="ABC1_TM_dom"/>
</dbReference>
<dbReference type="SMART" id="SM00382">
    <property type="entry name" value="AAA"/>
    <property type="match status" value="1"/>
</dbReference>
<dbReference type="InterPro" id="IPR036640">
    <property type="entry name" value="ABC1_TM_sf"/>
</dbReference>
<dbReference type="FunFam" id="3.40.50.300:FF:000218">
    <property type="entry name" value="Multidrug ABC transporter ATP-binding protein"/>
    <property type="match status" value="1"/>
</dbReference>
<dbReference type="InterPro" id="IPR039421">
    <property type="entry name" value="Type_1_exporter"/>
</dbReference>
<dbReference type="AlphaFoldDB" id="A0A4R6XVL3"/>
<feature type="transmembrane region" description="Helical" evidence="7">
    <location>
        <begin position="65"/>
        <end position="86"/>
    </location>
</feature>
<dbReference type="PANTHER" id="PTHR43394">
    <property type="entry name" value="ATP-DEPENDENT PERMEASE MDL1, MITOCHONDRIAL"/>
    <property type="match status" value="1"/>
</dbReference>
<evidence type="ECO:0000256" key="1">
    <source>
        <dbReference type="ARBA" id="ARBA00004651"/>
    </source>
</evidence>
<feature type="transmembrane region" description="Helical" evidence="7">
    <location>
        <begin position="170"/>
        <end position="186"/>
    </location>
</feature>
<dbReference type="InterPro" id="IPR027417">
    <property type="entry name" value="P-loop_NTPase"/>
</dbReference>
<keyword evidence="3" id="KW-0547">Nucleotide-binding</keyword>
<organism evidence="10 11">
    <name type="scientific">Marinicella litoralis</name>
    <dbReference type="NCBI Taxonomy" id="644220"/>
    <lineage>
        <taxon>Bacteria</taxon>
        <taxon>Pseudomonadati</taxon>
        <taxon>Pseudomonadota</taxon>
        <taxon>Gammaproteobacteria</taxon>
        <taxon>Lysobacterales</taxon>
        <taxon>Marinicellaceae</taxon>
        <taxon>Marinicella</taxon>
    </lineage>
</organism>
<dbReference type="InterPro" id="IPR017871">
    <property type="entry name" value="ABC_transporter-like_CS"/>
</dbReference>
<accession>A0A4R6XVL3</accession>
<gene>
    <name evidence="10" type="ORF">C8D91_1091</name>
</gene>
<evidence type="ECO:0000256" key="4">
    <source>
        <dbReference type="ARBA" id="ARBA00022840"/>
    </source>
</evidence>
<evidence type="ECO:0000256" key="2">
    <source>
        <dbReference type="ARBA" id="ARBA00022692"/>
    </source>
</evidence>
<evidence type="ECO:0000256" key="6">
    <source>
        <dbReference type="ARBA" id="ARBA00023136"/>
    </source>
</evidence>
<dbReference type="InterPro" id="IPR003593">
    <property type="entry name" value="AAA+_ATPase"/>
</dbReference>
<comment type="subcellular location">
    <subcellularLocation>
        <location evidence="1">Cell membrane</location>
        <topology evidence="1">Multi-pass membrane protein</topology>
    </subcellularLocation>
</comment>
<keyword evidence="11" id="KW-1185">Reference proteome</keyword>
<dbReference type="GO" id="GO:0016887">
    <property type="term" value="F:ATP hydrolysis activity"/>
    <property type="evidence" value="ECO:0007669"/>
    <property type="project" value="InterPro"/>
</dbReference>
<protein>
    <submittedName>
        <fullName evidence="10">ATP-binding cassette subfamily B protein</fullName>
    </submittedName>
</protein>
<feature type="transmembrane region" description="Helical" evidence="7">
    <location>
        <begin position="255"/>
        <end position="273"/>
    </location>
</feature>
<reference evidence="10 11" key="1">
    <citation type="submission" date="2019-03" db="EMBL/GenBank/DDBJ databases">
        <title>Genomic Encyclopedia of Type Strains, Phase IV (KMG-IV): sequencing the most valuable type-strain genomes for metagenomic binning, comparative biology and taxonomic classification.</title>
        <authorList>
            <person name="Goeker M."/>
        </authorList>
    </citation>
    <scope>NUCLEOTIDE SEQUENCE [LARGE SCALE GENOMIC DNA]</scope>
    <source>
        <strain evidence="10 11">DSM 25488</strain>
    </source>
</reference>